<dbReference type="RefSeq" id="WP_088916018.1">
    <property type="nucleotide sequence ID" value="NZ_CP018632.1"/>
</dbReference>
<dbReference type="Gene3D" id="1.25.40.10">
    <property type="entry name" value="Tetratricopeptide repeat domain"/>
    <property type="match status" value="1"/>
</dbReference>
<sequence length="391" mass="43099">MPSLLISALRKHSLRALLLLSVVALQACATSGVLNVARDQFRHGSTNEAMQTLSEASVSRRNKLLLYMDRGLIAQTAGHYEDSIAAFEQAIQLVDDLDYVSLRDQSAAILTSDWASRYSGEYSERLWLHTFQMLNYLMLDDPQGAAVEARRAVALYEKYGDVLKQDMFTRSVMALSFMAAGQYDSARVEYRKLTEDFGIAEPKPLSRKQSELILFIATGFIQPKLPGDLFIDINARISFPFYPASSNSPPTVQVLADNQPLPVERADSQLVAISSDALADRGKSIAARQALRLAAKYGVSESIESHDALAGGIVKLLFLALEQADTRSWETLPAYLTLIRVPLEPGAHSLRLLINGSDGNSAIIGQRRTLDIELAPGQRSFRLIRLGVNNN</sequence>
<evidence type="ECO:0000313" key="2">
    <source>
        <dbReference type="EMBL" id="ASJ70475.1"/>
    </source>
</evidence>
<gene>
    <name evidence="2" type="ORF">IMCC3135_01780</name>
</gene>
<dbReference type="InterPro" id="IPR011990">
    <property type="entry name" value="TPR-like_helical_dom_sf"/>
</dbReference>
<feature type="chain" id="PRO_5016377346" evidence="1">
    <location>
        <begin position="30"/>
        <end position="391"/>
    </location>
</feature>
<organism evidence="2 3">
    <name type="scientific">Granulosicoccus antarcticus IMCC3135</name>
    <dbReference type="NCBI Taxonomy" id="1192854"/>
    <lineage>
        <taxon>Bacteria</taxon>
        <taxon>Pseudomonadati</taxon>
        <taxon>Pseudomonadota</taxon>
        <taxon>Gammaproteobacteria</taxon>
        <taxon>Chromatiales</taxon>
        <taxon>Granulosicoccaceae</taxon>
        <taxon>Granulosicoccus</taxon>
    </lineage>
</organism>
<dbReference type="OrthoDB" id="9769023at2"/>
<evidence type="ECO:0000313" key="3">
    <source>
        <dbReference type="Proteomes" id="UP000250079"/>
    </source>
</evidence>
<keyword evidence="3" id="KW-1185">Reference proteome</keyword>
<name>A0A2Z2NJ09_9GAMM</name>
<accession>A0A2Z2NJ09</accession>
<protein>
    <submittedName>
        <fullName evidence="2">Uncharacterized protein</fullName>
    </submittedName>
</protein>
<dbReference type="KEGG" id="gai:IMCC3135_01780"/>
<evidence type="ECO:0000256" key="1">
    <source>
        <dbReference type="SAM" id="SignalP"/>
    </source>
</evidence>
<keyword evidence="1" id="KW-0732">Signal</keyword>
<dbReference type="EMBL" id="CP018632">
    <property type="protein sequence ID" value="ASJ70475.1"/>
    <property type="molecule type" value="Genomic_DNA"/>
</dbReference>
<dbReference type="SUPFAM" id="SSF48452">
    <property type="entry name" value="TPR-like"/>
    <property type="match status" value="1"/>
</dbReference>
<feature type="signal peptide" evidence="1">
    <location>
        <begin position="1"/>
        <end position="29"/>
    </location>
</feature>
<reference evidence="2 3" key="1">
    <citation type="submission" date="2016-12" db="EMBL/GenBank/DDBJ databases">
        <authorList>
            <person name="Song W.-J."/>
            <person name="Kurnit D.M."/>
        </authorList>
    </citation>
    <scope>NUCLEOTIDE SEQUENCE [LARGE SCALE GENOMIC DNA]</scope>
    <source>
        <strain evidence="2 3">IMCC3135</strain>
    </source>
</reference>
<proteinExistence type="predicted"/>
<dbReference type="AlphaFoldDB" id="A0A2Z2NJ09"/>
<dbReference type="Proteomes" id="UP000250079">
    <property type="component" value="Chromosome"/>
</dbReference>